<protein>
    <submittedName>
        <fullName evidence="2">Calpain-like cysteine peptidase</fullName>
    </submittedName>
</protein>
<name>A0A422MQ24_9TRYP</name>
<keyword evidence="3" id="KW-1185">Reference proteome</keyword>
<dbReference type="Pfam" id="PF24610">
    <property type="entry name" value="DUF7623"/>
    <property type="match status" value="7"/>
</dbReference>
<feature type="domain" description="DUF7623" evidence="1">
    <location>
        <begin position="2"/>
        <end position="41"/>
    </location>
</feature>
<evidence type="ECO:0000313" key="3">
    <source>
        <dbReference type="Proteomes" id="UP000284403"/>
    </source>
</evidence>
<reference evidence="2 3" key="1">
    <citation type="journal article" date="2018" name="BMC Genomics">
        <title>Genomic comparison of Trypanosoma conorhini and Trypanosoma rangeli to Trypanosoma cruzi strains of high and low virulence.</title>
        <authorList>
            <person name="Bradwell K.R."/>
            <person name="Koparde V.N."/>
            <person name="Matveyev A.V."/>
            <person name="Serrano M.G."/>
            <person name="Alves J.M."/>
            <person name="Parikh H."/>
            <person name="Huang B."/>
            <person name="Lee V."/>
            <person name="Espinosa-Alvarez O."/>
            <person name="Ortiz P.A."/>
            <person name="Costa-Martins A.G."/>
            <person name="Teixeira M.M."/>
            <person name="Buck G.A."/>
        </authorList>
    </citation>
    <scope>NUCLEOTIDE SEQUENCE [LARGE SCALE GENOMIC DNA]</scope>
    <source>
        <strain evidence="2 3">025E</strain>
    </source>
</reference>
<accession>A0A422MQ24</accession>
<dbReference type="EMBL" id="MKKU01001462">
    <property type="protein sequence ID" value="RNE95311.1"/>
    <property type="molecule type" value="Genomic_DNA"/>
</dbReference>
<dbReference type="AlphaFoldDB" id="A0A422MQ24"/>
<dbReference type="OrthoDB" id="251181at2759"/>
<feature type="domain" description="DUF7623" evidence="1">
    <location>
        <begin position="247"/>
        <end position="311"/>
    </location>
</feature>
<feature type="domain" description="DUF7623" evidence="1">
    <location>
        <begin position="182"/>
        <end position="243"/>
    </location>
</feature>
<dbReference type="RefSeq" id="XP_029223020.1">
    <property type="nucleotide sequence ID" value="XM_029376974.1"/>
</dbReference>
<feature type="non-terminal residue" evidence="2">
    <location>
        <position position="1"/>
    </location>
</feature>
<feature type="domain" description="DUF7623" evidence="1">
    <location>
        <begin position="384"/>
        <end position="444"/>
    </location>
</feature>
<feature type="domain" description="DUF7623" evidence="1">
    <location>
        <begin position="114"/>
        <end position="178"/>
    </location>
</feature>
<dbReference type="GeneID" id="40323800"/>
<comment type="caution">
    <text evidence="2">The sequence shown here is derived from an EMBL/GenBank/DDBJ whole genome shotgun (WGS) entry which is preliminary data.</text>
</comment>
<dbReference type="Proteomes" id="UP000284403">
    <property type="component" value="Unassembled WGS sequence"/>
</dbReference>
<feature type="non-terminal residue" evidence="2">
    <location>
        <position position="471"/>
    </location>
</feature>
<sequence length="471" mass="51867">AALVSDIRELKKDRRKNADAIEGIVRAMNGRADALAAAQLDRGFLDPEPAGVPLEILSLDADDAFHAAETERARLKLSDPRRNAGKIKELEDDMNARAHVLAGELKEKEREIFLDPQPGGVPVSELPLDSDESFHTMEVERLRLRNEDPRGNAAKIKDLEGQLNERALDVARAVKEEDLEALESAPRGIPLALLRPHDDEAFASLAKEARGAGRKSGGPSPHAAADALNERARELADQVLRGDRGFLDREPEGVPLSMLPLDTDRGFHEMEVERAVLKLTDPKKNADKIAALEDRLTDRAHELAHERLSGDRGFLNPGPEGVPLEILPLDEDPKFHQMEAERAKLKAQDPRRNERKVADLENAMNDRCHELACDQLREDLAGVDKEPRDIPLELLHPHGDPAFAALVSDIRELKKDRRKNADAIEGIVRAMNGRADALAAAQLDRGFLDPEPAGVPLEILSLDADDAFHAA</sequence>
<proteinExistence type="predicted"/>
<feature type="domain" description="DUF7623" evidence="1">
    <location>
        <begin position="45"/>
        <end position="109"/>
    </location>
</feature>
<feature type="domain" description="DUF7623" evidence="1">
    <location>
        <begin position="315"/>
        <end position="379"/>
    </location>
</feature>
<evidence type="ECO:0000313" key="2">
    <source>
        <dbReference type="EMBL" id="RNE95311.1"/>
    </source>
</evidence>
<dbReference type="InterPro" id="IPR056040">
    <property type="entry name" value="DUF7623"/>
</dbReference>
<gene>
    <name evidence="2" type="ORF">Tco025E_10189</name>
</gene>
<evidence type="ECO:0000259" key="1">
    <source>
        <dbReference type="Pfam" id="PF24610"/>
    </source>
</evidence>
<organism evidence="2 3">
    <name type="scientific">Trypanosoma conorhini</name>
    <dbReference type="NCBI Taxonomy" id="83891"/>
    <lineage>
        <taxon>Eukaryota</taxon>
        <taxon>Discoba</taxon>
        <taxon>Euglenozoa</taxon>
        <taxon>Kinetoplastea</taxon>
        <taxon>Metakinetoplastina</taxon>
        <taxon>Trypanosomatida</taxon>
        <taxon>Trypanosomatidae</taxon>
        <taxon>Trypanosoma</taxon>
    </lineage>
</organism>